<proteinExistence type="predicted"/>
<dbReference type="AlphaFoldDB" id="A0AB39H670"/>
<name>A0AB39H670_9VIBR</name>
<accession>A0AB39H670</accession>
<sequence>MKECVRISGGMTPIVTDYKLLDGGKRALCLTENNIVLLAEVRYWIWRSIEETEKYFKSCSEALWAFNTLKETFGE</sequence>
<protein>
    <submittedName>
        <fullName evidence="1">Uncharacterized protein</fullName>
    </submittedName>
</protein>
<dbReference type="RefSeq" id="WP_306099965.1">
    <property type="nucleotide sequence ID" value="NZ_CP162601.1"/>
</dbReference>
<organism evidence="1">
    <name type="scientific">Vibrio sp. HB236076</name>
    <dbReference type="NCBI Taxonomy" id="3232307"/>
    <lineage>
        <taxon>Bacteria</taxon>
        <taxon>Pseudomonadati</taxon>
        <taxon>Pseudomonadota</taxon>
        <taxon>Gammaproteobacteria</taxon>
        <taxon>Vibrionales</taxon>
        <taxon>Vibrionaceae</taxon>
        <taxon>Vibrio</taxon>
    </lineage>
</organism>
<reference evidence="1" key="1">
    <citation type="submission" date="2024-07" db="EMBL/GenBank/DDBJ databases">
        <title>Genome Analysis of a Potential Novel Vibrio Species Secreting pH- and Thermo-stable Alginate Lyase and its Application in Producing Alginate Oligosaccharides.</title>
        <authorList>
            <person name="Huang H."/>
            <person name="Bao K."/>
        </authorList>
    </citation>
    <scope>NUCLEOTIDE SEQUENCE</scope>
    <source>
        <strain evidence="1">HB236076</strain>
    </source>
</reference>
<dbReference type="KEGG" id="vih:AB0763_06650"/>
<gene>
    <name evidence="1" type="ORF">AB0763_06650</name>
</gene>
<dbReference type="EMBL" id="CP162601">
    <property type="protein sequence ID" value="XDK23921.1"/>
    <property type="molecule type" value="Genomic_DNA"/>
</dbReference>
<evidence type="ECO:0000313" key="1">
    <source>
        <dbReference type="EMBL" id="XDK23921.1"/>
    </source>
</evidence>